<dbReference type="EMBL" id="NEDP02076217">
    <property type="protein sequence ID" value="OWF36842.1"/>
    <property type="molecule type" value="Genomic_DNA"/>
</dbReference>
<gene>
    <name evidence="2" type="ORF">KP79_PYT02779</name>
</gene>
<dbReference type="GO" id="GO:0030544">
    <property type="term" value="F:Hsp70 protein binding"/>
    <property type="evidence" value="ECO:0007669"/>
    <property type="project" value="TreeGrafter"/>
</dbReference>
<dbReference type="OrthoDB" id="5963011at2759"/>
<organism evidence="2 3">
    <name type="scientific">Mizuhopecten yessoensis</name>
    <name type="common">Japanese scallop</name>
    <name type="synonym">Patinopecten yessoensis</name>
    <dbReference type="NCBI Taxonomy" id="6573"/>
    <lineage>
        <taxon>Eukaryota</taxon>
        <taxon>Metazoa</taxon>
        <taxon>Spiralia</taxon>
        <taxon>Lophotrochozoa</taxon>
        <taxon>Mollusca</taxon>
        <taxon>Bivalvia</taxon>
        <taxon>Autobranchia</taxon>
        <taxon>Pteriomorphia</taxon>
        <taxon>Pectinida</taxon>
        <taxon>Pectinoidea</taxon>
        <taxon>Pectinidae</taxon>
        <taxon>Mizuhopecten</taxon>
    </lineage>
</organism>
<dbReference type="AlphaFoldDB" id="A0A210PK27"/>
<dbReference type="Pfam" id="PF25794">
    <property type="entry name" value="SACS"/>
    <property type="match status" value="1"/>
</dbReference>
<protein>
    <submittedName>
        <fullName evidence="2">Sacsin</fullName>
    </submittedName>
</protein>
<dbReference type="Proteomes" id="UP000242188">
    <property type="component" value="Unassembled WGS sequence"/>
</dbReference>
<evidence type="ECO:0000313" key="3">
    <source>
        <dbReference type="Proteomes" id="UP000242188"/>
    </source>
</evidence>
<dbReference type="PANTHER" id="PTHR15600">
    <property type="entry name" value="SACSIN"/>
    <property type="match status" value="1"/>
</dbReference>
<dbReference type="InterPro" id="IPR036890">
    <property type="entry name" value="HATPase_C_sf"/>
</dbReference>
<comment type="caution">
    <text evidence="2">The sequence shown here is derived from an EMBL/GenBank/DDBJ whole genome shotgun (WGS) entry which is preliminary data.</text>
</comment>
<dbReference type="InterPro" id="IPR058210">
    <property type="entry name" value="SACS/Nov_dom"/>
</dbReference>
<name>A0A210PK27_MIZYE</name>
<keyword evidence="3" id="KW-1185">Reference proteome</keyword>
<dbReference type="STRING" id="6573.A0A210PK27"/>
<evidence type="ECO:0000313" key="2">
    <source>
        <dbReference type="EMBL" id="OWF36842.1"/>
    </source>
</evidence>
<dbReference type="InterPro" id="IPR052972">
    <property type="entry name" value="Sacsin_chaperone_reg"/>
</dbReference>
<feature type="domain" description="Sacsin/Nov" evidence="1">
    <location>
        <begin position="4"/>
        <end position="205"/>
    </location>
</feature>
<dbReference type="SUPFAM" id="SSF55874">
    <property type="entry name" value="ATPase domain of HSP90 chaperone/DNA topoisomerase II/histidine kinase"/>
    <property type="match status" value="1"/>
</dbReference>
<proteinExistence type="predicted"/>
<sequence length="412" mass="46672">MDARTRLIDENMSSFQGAALWAYNNKQFTETDLRNITKLGGATKQEDDTKIGKFGLGFCSVYNLTDVPSFITGTDLVIFDPHYRNLGSAVKGKEPGIKINLRSLQNQRLVRRMKNQFKPFNRVFGCDMTMGEDLHSYEGTLFRLPLRTNEQAGKSEIKDSAYSKSDIKELLHMLMENGGNMLLFTQNVTKIEVYHLPANATDPSQSTLIFTATKNMIDSDYQSIQIANTFNIMKESKTYMYLKYKKIIQADINIQVENAAKRFISYRVSETRLCTRWIIAYATGTSKSLKISKQVKGVLPLAGVATPIEKNGCVVKLTLLGNMPFGFYKTGHYFSFLPLPIQTGLPVHINATFAVASDRRSIMWGTEDDKTELFKPRWNHSLMTDAVPKAYVCLLESLHNYNGVVDEEYMNI</sequence>
<evidence type="ECO:0000259" key="1">
    <source>
        <dbReference type="Pfam" id="PF25794"/>
    </source>
</evidence>
<accession>A0A210PK27</accession>
<dbReference type="PANTHER" id="PTHR15600:SF42">
    <property type="entry name" value="SACSIN"/>
    <property type="match status" value="1"/>
</dbReference>
<reference evidence="2 3" key="1">
    <citation type="journal article" date="2017" name="Nat. Ecol. Evol.">
        <title>Scallop genome provides insights into evolution of bilaterian karyotype and development.</title>
        <authorList>
            <person name="Wang S."/>
            <person name="Zhang J."/>
            <person name="Jiao W."/>
            <person name="Li J."/>
            <person name="Xun X."/>
            <person name="Sun Y."/>
            <person name="Guo X."/>
            <person name="Huan P."/>
            <person name="Dong B."/>
            <person name="Zhang L."/>
            <person name="Hu X."/>
            <person name="Sun X."/>
            <person name="Wang J."/>
            <person name="Zhao C."/>
            <person name="Wang Y."/>
            <person name="Wang D."/>
            <person name="Huang X."/>
            <person name="Wang R."/>
            <person name="Lv J."/>
            <person name="Li Y."/>
            <person name="Zhang Z."/>
            <person name="Liu B."/>
            <person name="Lu W."/>
            <person name="Hui Y."/>
            <person name="Liang J."/>
            <person name="Zhou Z."/>
            <person name="Hou R."/>
            <person name="Li X."/>
            <person name="Liu Y."/>
            <person name="Li H."/>
            <person name="Ning X."/>
            <person name="Lin Y."/>
            <person name="Zhao L."/>
            <person name="Xing Q."/>
            <person name="Dou J."/>
            <person name="Li Y."/>
            <person name="Mao J."/>
            <person name="Guo H."/>
            <person name="Dou H."/>
            <person name="Li T."/>
            <person name="Mu C."/>
            <person name="Jiang W."/>
            <person name="Fu Q."/>
            <person name="Fu X."/>
            <person name="Miao Y."/>
            <person name="Liu J."/>
            <person name="Yu Q."/>
            <person name="Li R."/>
            <person name="Liao H."/>
            <person name="Li X."/>
            <person name="Kong Y."/>
            <person name="Jiang Z."/>
            <person name="Chourrout D."/>
            <person name="Li R."/>
            <person name="Bao Z."/>
        </authorList>
    </citation>
    <scope>NUCLEOTIDE SEQUENCE [LARGE SCALE GENOMIC DNA]</scope>
    <source>
        <strain evidence="2 3">PY_sf001</strain>
    </source>
</reference>